<dbReference type="Pfam" id="PF24969">
    <property type="entry name" value="LRR_15"/>
    <property type="match status" value="1"/>
</dbReference>
<dbReference type="SMART" id="SM00256">
    <property type="entry name" value="FBOX"/>
    <property type="match status" value="1"/>
</dbReference>
<evidence type="ECO:0000259" key="1">
    <source>
        <dbReference type="PROSITE" id="PS50181"/>
    </source>
</evidence>
<dbReference type="SUPFAM" id="SSF81383">
    <property type="entry name" value="F-box domain"/>
    <property type="match status" value="1"/>
</dbReference>
<dbReference type="InterPro" id="IPR036047">
    <property type="entry name" value="F-box-like_dom_sf"/>
</dbReference>
<dbReference type="Gene3D" id="1.20.1280.50">
    <property type="match status" value="1"/>
</dbReference>
<name>A0A421D472_9EURO</name>
<comment type="caution">
    <text evidence="2">The sequence shown here is derived from an EMBL/GenBank/DDBJ whole genome shotgun (WGS) entry which is preliminary data.</text>
</comment>
<gene>
    <name evidence="2" type="ORF">CFD26_101457</name>
</gene>
<sequence length="459" mass="52401">MDTLPVEIVLTIVNYVSDTKDRLRLLRVCRRWQDLFFHIAYSRVHIDGSLFEPLTKVAVAHPRIGAAIRDLSVISWDSYTHAHDMDDSLPEAVEELVGQISESPEEQRDWTQDLLGRNEDAWLALLLTLVPNLAVFSGFYCGDAPRVTRVVARAAHKEPPFDARPALQRLETLHMTCDDLKTVYLHWQFLPFFHLPSLKDVNLDAVKEAGEWHRLDHPAVSSASGTAPVESLVLENHCNGRKGMAELITSCANLKQFKYQHDHQEIWGESYVDFQPRKFYRALLTQKHSLEVLHLSDTGDVAGAGADDLSDDEEDDGPEAYDRWFGSLTEFSQLQDLRIRVQNLLNYHHRDKDESAVLKDILPRSLRSLHVTECWEKHCALLVPNLQGVLDHQKQFPNLERISISSAEAEDIPAAPDKSPWPPQYRVRESFEKLFVPVKEMCDRAGVTFDMSVWFCSTS</sequence>
<dbReference type="InterPro" id="IPR001810">
    <property type="entry name" value="F-box_dom"/>
</dbReference>
<feature type="domain" description="F-box" evidence="1">
    <location>
        <begin position="1"/>
        <end position="44"/>
    </location>
</feature>
<dbReference type="STRING" id="1245748.A0A421D472"/>
<evidence type="ECO:0000313" key="2">
    <source>
        <dbReference type="EMBL" id="RLL96924.1"/>
    </source>
</evidence>
<reference evidence="2 3" key="1">
    <citation type="submission" date="2018-08" db="EMBL/GenBank/DDBJ databases">
        <title>Draft genome sequences of two Aspergillus turcosus clinical strains isolated from bronchoalveolar lavage fluid: one azole-susceptible and the other azole-resistant.</title>
        <authorList>
            <person name="Parent-Michaud M."/>
            <person name="Dufresne P.J."/>
            <person name="Fournier E."/>
            <person name="Martineau C."/>
            <person name="Moreira S."/>
            <person name="Perkins V."/>
            <person name="De Repentigny L."/>
            <person name="Dufresne S.F."/>
        </authorList>
    </citation>
    <scope>NUCLEOTIDE SEQUENCE [LARGE SCALE GENOMIC DNA]</scope>
    <source>
        <strain evidence="2">HMR AF 1038</strain>
    </source>
</reference>
<dbReference type="Gene3D" id="3.80.10.10">
    <property type="entry name" value="Ribonuclease Inhibitor"/>
    <property type="match status" value="1"/>
</dbReference>
<dbReference type="Proteomes" id="UP000215289">
    <property type="component" value="Unassembled WGS sequence"/>
</dbReference>
<keyword evidence="3" id="KW-1185">Reference proteome</keyword>
<dbReference type="InterPro" id="IPR056867">
    <property type="entry name" value="LRR_15"/>
</dbReference>
<protein>
    <recommendedName>
        <fullName evidence="1">F-box domain-containing protein</fullName>
    </recommendedName>
</protein>
<dbReference type="Pfam" id="PF12937">
    <property type="entry name" value="F-box-like"/>
    <property type="match status" value="1"/>
</dbReference>
<proteinExistence type="predicted"/>
<dbReference type="InterPro" id="IPR032675">
    <property type="entry name" value="LRR_dom_sf"/>
</dbReference>
<evidence type="ECO:0000313" key="3">
    <source>
        <dbReference type="Proteomes" id="UP000215289"/>
    </source>
</evidence>
<dbReference type="EMBL" id="NIDN02000094">
    <property type="protein sequence ID" value="RLL96924.1"/>
    <property type="molecule type" value="Genomic_DNA"/>
</dbReference>
<organism evidence="2 3">
    <name type="scientific">Aspergillus turcosus</name>
    <dbReference type="NCBI Taxonomy" id="1245748"/>
    <lineage>
        <taxon>Eukaryota</taxon>
        <taxon>Fungi</taxon>
        <taxon>Dikarya</taxon>
        <taxon>Ascomycota</taxon>
        <taxon>Pezizomycotina</taxon>
        <taxon>Eurotiomycetes</taxon>
        <taxon>Eurotiomycetidae</taxon>
        <taxon>Eurotiales</taxon>
        <taxon>Aspergillaceae</taxon>
        <taxon>Aspergillus</taxon>
        <taxon>Aspergillus subgen. Fumigati</taxon>
    </lineage>
</organism>
<accession>A0A421D472</accession>
<dbReference type="OrthoDB" id="5130616at2759"/>
<dbReference type="PROSITE" id="PS50181">
    <property type="entry name" value="FBOX"/>
    <property type="match status" value="1"/>
</dbReference>
<dbReference type="AlphaFoldDB" id="A0A421D472"/>